<gene>
    <name evidence="5" type="ORF">SAMN00777080_3374</name>
</gene>
<evidence type="ECO:0000256" key="3">
    <source>
        <dbReference type="PROSITE-ProRule" id="PRU00492"/>
    </source>
</evidence>
<evidence type="ECO:0000256" key="2">
    <source>
        <dbReference type="ARBA" id="ARBA00022840"/>
    </source>
</evidence>
<evidence type="ECO:0000259" key="4">
    <source>
        <dbReference type="PROSITE" id="PS51161"/>
    </source>
</evidence>
<sequence>MIITKSTGLQEPFNKGKLKQSLLRSGANAEQADEIVAKVTGILVDGMSTRKIYKKAFQLLKNVPGPVAARYKLKHAIMELGPSGFPFEQFVAELLNYSGYTTRVGIIVRGHCVKHEIDVIAEKDEHHFMIECKFHNRQGYSSDVKIPLYIQSRFLDVEKQWKKLDGHAEKFHQGWVVTNTRFSEDATQFGRCMGMNLIGWDHPKNGGLKDWVDRSGLHPVTCLTTLTQKEKQQLLDRKIVLCKTIHHNHTVLKSIGIGSPRLEKVMDECSALCETFSEKIIIKNNRNE</sequence>
<protein>
    <submittedName>
        <fullName evidence="5">2-phosphoglycerate kinase</fullName>
    </submittedName>
</protein>
<dbReference type="STRING" id="758820.SAMN00777080_3374"/>
<dbReference type="GO" id="GO:0003676">
    <property type="term" value="F:nucleic acid binding"/>
    <property type="evidence" value="ECO:0007669"/>
    <property type="project" value="InterPro"/>
</dbReference>
<name>A0A1W2H724_9BACT</name>
<feature type="domain" description="ATP-cone" evidence="4">
    <location>
        <begin position="1"/>
        <end position="82"/>
    </location>
</feature>
<reference evidence="6" key="1">
    <citation type="submission" date="2017-04" db="EMBL/GenBank/DDBJ databases">
        <authorList>
            <person name="Varghese N."/>
            <person name="Submissions S."/>
        </authorList>
    </citation>
    <scope>NUCLEOTIDE SEQUENCE [LARGE SCALE GENOMIC DNA]</scope>
    <source>
        <strain evidence="6">DSM 16537</strain>
    </source>
</reference>
<dbReference type="InterPro" id="IPR011335">
    <property type="entry name" value="Restrct_endonuc-II-like"/>
</dbReference>
<keyword evidence="2 3" id="KW-0067">ATP-binding</keyword>
<evidence type="ECO:0000256" key="1">
    <source>
        <dbReference type="ARBA" id="ARBA00022741"/>
    </source>
</evidence>
<organism evidence="5 6">
    <name type="scientific">Aquiflexum balticum DSM 16537</name>
    <dbReference type="NCBI Taxonomy" id="758820"/>
    <lineage>
        <taxon>Bacteria</taxon>
        <taxon>Pseudomonadati</taxon>
        <taxon>Bacteroidota</taxon>
        <taxon>Cytophagia</taxon>
        <taxon>Cytophagales</taxon>
        <taxon>Cyclobacteriaceae</taxon>
        <taxon>Aquiflexum</taxon>
    </lineage>
</organism>
<dbReference type="OrthoDB" id="320396at2"/>
<keyword evidence="5" id="KW-0808">Transferase</keyword>
<evidence type="ECO:0000313" key="5">
    <source>
        <dbReference type="EMBL" id="SMD44745.1"/>
    </source>
</evidence>
<proteinExistence type="predicted"/>
<dbReference type="GO" id="GO:0005524">
    <property type="term" value="F:ATP binding"/>
    <property type="evidence" value="ECO:0007669"/>
    <property type="project" value="UniProtKB-UniRule"/>
</dbReference>
<dbReference type="RefSeq" id="WP_084121532.1">
    <property type="nucleotide sequence ID" value="NZ_LT838813.1"/>
</dbReference>
<keyword evidence="6" id="KW-1185">Reference proteome</keyword>
<dbReference type="EMBL" id="LT838813">
    <property type="protein sequence ID" value="SMD44745.1"/>
    <property type="molecule type" value="Genomic_DNA"/>
</dbReference>
<dbReference type="AlphaFoldDB" id="A0A1W2H724"/>
<dbReference type="SUPFAM" id="SSF52980">
    <property type="entry name" value="Restriction endonuclease-like"/>
    <property type="match status" value="1"/>
</dbReference>
<dbReference type="InterPro" id="IPR011856">
    <property type="entry name" value="tRNA_endonuc-like_dom_sf"/>
</dbReference>
<evidence type="ECO:0000313" key="6">
    <source>
        <dbReference type="Proteomes" id="UP000192333"/>
    </source>
</evidence>
<dbReference type="Gene3D" id="3.40.1350.10">
    <property type="match status" value="1"/>
</dbReference>
<keyword evidence="1 3" id="KW-0547">Nucleotide-binding</keyword>
<dbReference type="GO" id="GO:0016301">
    <property type="term" value="F:kinase activity"/>
    <property type="evidence" value="ECO:0007669"/>
    <property type="project" value="UniProtKB-KW"/>
</dbReference>
<dbReference type="CDD" id="cd22308">
    <property type="entry name" value="Af1548-like"/>
    <property type="match status" value="1"/>
</dbReference>
<accession>A0A1W2H724</accession>
<keyword evidence="5" id="KW-0418">Kinase</keyword>
<dbReference type="InterPro" id="IPR005144">
    <property type="entry name" value="ATP-cone_dom"/>
</dbReference>
<dbReference type="Proteomes" id="UP000192333">
    <property type="component" value="Chromosome I"/>
</dbReference>
<dbReference type="PROSITE" id="PS51161">
    <property type="entry name" value="ATP_CONE"/>
    <property type="match status" value="1"/>
</dbReference>